<gene>
    <name evidence="1" type="ordered locus">BDI_1794</name>
</gene>
<name>A6LCX0_PARD8</name>
<dbReference type="PaxDb" id="435591-BDI_1794"/>
<accession>A6LCX0</accession>
<evidence type="ECO:0000313" key="1">
    <source>
        <dbReference type="EMBL" id="ABR43534.1"/>
    </source>
</evidence>
<dbReference type="EMBL" id="CP000140">
    <property type="protein sequence ID" value="ABR43534.1"/>
    <property type="molecule type" value="Genomic_DNA"/>
</dbReference>
<dbReference type="KEGG" id="pdi:BDI_1794"/>
<dbReference type="AlphaFoldDB" id="A6LCX0"/>
<protein>
    <submittedName>
        <fullName evidence="1">Uncharacterized protein</fullName>
    </submittedName>
</protein>
<dbReference type="Proteomes" id="UP000000566">
    <property type="component" value="Chromosome"/>
</dbReference>
<sequence length="97" mass="11080">MFHHFVPAFSLECGCKSSVIKHNLQTFSELFFKFFSRGGSRTLSNTSISILGSRGPPRGLTCHHVHLKQVLHEYICTYENDKNDLGPDRKSHRKNGF</sequence>
<reference evidence="1 2" key="1">
    <citation type="journal article" date="2007" name="PLoS Biol.">
        <title>Evolution of symbiotic bacteria in the distal human intestine.</title>
        <authorList>
            <person name="Xu J."/>
            <person name="Mahowald M.A."/>
            <person name="Ley R.E."/>
            <person name="Lozupone C.A."/>
            <person name="Hamady M."/>
            <person name="Martens E.C."/>
            <person name="Henrissat B."/>
            <person name="Coutinho P.M."/>
            <person name="Minx P."/>
            <person name="Latreille P."/>
            <person name="Cordum H."/>
            <person name="Van Brunt A."/>
            <person name="Kim K."/>
            <person name="Fulton R.S."/>
            <person name="Fulton L.A."/>
            <person name="Clifton S.W."/>
            <person name="Wilson R.K."/>
            <person name="Knight R.D."/>
            <person name="Gordon J.I."/>
        </authorList>
    </citation>
    <scope>NUCLEOTIDE SEQUENCE [LARGE SCALE GENOMIC DNA]</scope>
    <source>
        <strain evidence="2">ATCC 8503 / DSM 20701 / CIP 104284 / JCM 5825 / NCTC 11152</strain>
    </source>
</reference>
<keyword evidence="2" id="KW-1185">Reference proteome</keyword>
<proteinExistence type="predicted"/>
<evidence type="ECO:0000313" key="2">
    <source>
        <dbReference type="Proteomes" id="UP000000566"/>
    </source>
</evidence>
<dbReference type="HOGENOM" id="CLU_2344121_0_0_10"/>
<organism evidence="1 2">
    <name type="scientific">Parabacteroides distasonis (strain ATCC 8503 / DSM 20701 / CIP 104284 / JCM 5825 / NCTC 11152)</name>
    <dbReference type="NCBI Taxonomy" id="435591"/>
    <lineage>
        <taxon>Bacteria</taxon>
        <taxon>Pseudomonadati</taxon>
        <taxon>Bacteroidota</taxon>
        <taxon>Bacteroidia</taxon>
        <taxon>Bacteroidales</taxon>
        <taxon>Tannerellaceae</taxon>
        <taxon>Parabacteroides</taxon>
    </lineage>
</organism>